<keyword evidence="1" id="KW-0472">Membrane</keyword>
<evidence type="ECO:0000313" key="2">
    <source>
        <dbReference type="EMBL" id="MPC25432.1"/>
    </source>
</evidence>
<evidence type="ECO:0000313" key="3">
    <source>
        <dbReference type="Proteomes" id="UP000324222"/>
    </source>
</evidence>
<keyword evidence="3" id="KW-1185">Reference proteome</keyword>
<dbReference type="Proteomes" id="UP000324222">
    <property type="component" value="Unassembled WGS sequence"/>
</dbReference>
<sequence>MLLRRGVEVNMTEAFCMDAWLDEPPPGKPRVIAHKYPMAKGLQKFMEFDIVNCSVKMCICRWYFKEDSYALNVDCDGVGLTDDMLPTLPDKVRKLMLRNNKLRSMETLIERLLPHHLTLQVVILDGNFIEELPHFPNGTFPKIINLSLNWNKIEEVFLEENYLRHWSSFKTIMYMECKYRDQDKKVKIYTLPEELCKTWLDGWKPEYWWWVINFTLGVLNMIVIILMVDIICIWKHVGCMSERVPLMGRLMCLFGLAHHKLVTNENTNNRQMVTFRTIEHPPFAPNGQIHRHLNFRAGSNDPSRVPTGD</sequence>
<dbReference type="InterPro" id="IPR032675">
    <property type="entry name" value="LRR_dom_sf"/>
</dbReference>
<proteinExistence type="predicted"/>
<evidence type="ECO:0000256" key="1">
    <source>
        <dbReference type="SAM" id="Phobius"/>
    </source>
</evidence>
<dbReference type="EMBL" id="VSRR010001461">
    <property type="protein sequence ID" value="MPC25432.1"/>
    <property type="molecule type" value="Genomic_DNA"/>
</dbReference>
<keyword evidence="1" id="KW-1133">Transmembrane helix</keyword>
<organism evidence="2 3">
    <name type="scientific">Portunus trituberculatus</name>
    <name type="common">Swimming crab</name>
    <name type="synonym">Neptunus trituberculatus</name>
    <dbReference type="NCBI Taxonomy" id="210409"/>
    <lineage>
        <taxon>Eukaryota</taxon>
        <taxon>Metazoa</taxon>
        <taxon>Ecdysozoa</taxon>
        <taxon>Arthropoda</taxon>
        <taxon>Crustacea</taxon>
        <taxon>Multicrustacea</taxon>
        <taxon>Malacostraca</taxon>
        <taxon>Eumalacostraca</taxon>
        <taxon>Eucarida</taxon>
        <taxon>Decapoda</taxon>
        <taxon>Pleocyemata</taxon>
        <taxon>Brachyura</taxon>
        <taxon>Eubrachyura</taxon>
        <taxon>Portunoidea</taxon>
        <taxon>Portunidae</taxon>
        <taxon>Portuninae</taxon>
        <taxon>Portunus</taxon>
    </lineage>
</organism>
<dbReference type="OrthoDB" id="1600340at2759"/>
<dbReference type="Gene3D" id="3.80.10.10">
    <property type="entry name" value="Ribonuclease Inhibitor"/>
    <property type="match status" value="1"/>
</dbReference>
<keyword evidence="1" id="KW-0812">Transmembrane</keyword>
<feature type="transmembrane region" description="Helical" evidence="1">
    <location>
        <begin position="207"/>
        <end position="234"/>
    </location>
</feature>
<reference evidence="2 3" key="1">
    <citation type="submission" date="2019-05" db="EMBL/GenBank/DDBJ databases">
        <title>Another draft genome of Portunus trituberculatus and its Hox gene families provides insights of decapod evolution.</title>
        <authorList>
            <person name="Jeong J.-H."/>
            <person name="Song I."/>
            <person name="Kim S."/>
            <person name="Choi T."/>
            <person name="Kim D."/>
            <person name="Ryu S."/>
            <person name="Kim W."/>
        </authorList>
    </citation>
    <scope>NUCLEOTIDE SEQUENCE [LARGE SCALE GENOMIC DNA]</scope>
    <source>
        <tissue evidence="2">Muscle</tissue>
    </source>
</reference>
<gene>
    <name evidence="2" type="ORF">E2C01_018543</name>
</gene>
<comment type="caution">
    <text evidence="2">The sequence shown here is derived from an EMBL/GenBank/DDBJ whole genome shotgun (WGS) entry which is preliminary data.</text>
</comment>
<accession>A0A5B7DUS4</accession>
<protein>
    <submittedName>
        <fullName evidence="2">Uncharacterized protein</fullName>
    </submittedName>
</protein>
<dbReference type="SUPFAM" id="SSF52058">
    <property type="entry name" value="L domain-like"/>
    <property type="match status" value="1"/>
</dbReference>
<name>A0A5B7DUS4_PORTR</name>
<dbReference type="AlphaFoldDB" id="A0A5B7DUS4"/>